<dbReference type="EMBL" id="CM047586">
    <property type="protein sequence ID" value="KAI9909597.1"/>
    <property type="molecule type" value="Genomic_DNA"/>
</dbReference>
<evidence type="ECO:0000313" key="1">
    <source>
        <dbReference type="EMBL" id="KAI9909597.1"/>
    </source>
</evidence>
<keyword evidence="2" id="KW-1185">Reference proteome</keyword>
<comment type="caution">
    <text evidence="1">The sequence shown here is derived from an EMBL/GenBank/DDBJ whole genome shotgun (WGS) entry which is preliminary data.</text>
</comment>
<gene>
    <name evidence="1" type="ORF">PsorP6_014849</name>
</gene>
<name>A0ACC0VTS5_9STRA</name>
<reference evidence="1 2" key="1">
    <citation type="journal article" date="2022" name="bioRxiv">
        <title>The genome of the oomycete Peronosclerospora sorghi, a cosmopolitan pathogen of maize and sorghum, is inflated with dispersed pseudogenes.</title>
        <authorList>
            <person name="Fletcher K."/>
            <person name="Martin F."/>
            <person name="Isakeit T."/>
            <person name="Cavanaugh K."/>
            <person name="Magill C."/>
            <person name="Michelmore R."/>
        </authorList>
    </citation>
    <scope>NUCLEOTIDE SEQUENCE [LARGE SCALE GENOMIC DNA]</scope>
    <source>
        <strain evidence="1">P6</strain>
    </source>
</reference>
<sequence length="176" mass="20176">MSLRPHEVRSPLLGDMCGQVEYSPLTQWGRYGKRKMLFETKGGQIKSLVLLPMHSMHLLFPSSELKRDLRTILDLSRRLLDAVIILAASLQRTALVFAVIRVYQALGQGQWPLEDEKDASAVLMKLPHISPVVVELLRERYHVSSFNEIREAVEKVTQRENMMEVIKSILTLQQVK</sequence>
<proteinExistence type="predicted"/>
<dbReference type="Proteomes" id="UP001163321">
    <property type="component" value="Chromosome 7"/>
</dbReference>
<protein>
    <submittedName>
        <fullName evidence="1">Uncharacterized protein</fullName>
    </submittedName>
</protein>
<organism evidence="1 2">
    <name type="scientific">Peronosclerospora sorghi</name>
    <dbReference type="NCBI Taxonomy" id="230839"/>
    <lineage>
        <taxon>Eukaryota</taxon>
        <taxon>Sar</taxon>
        <taxon>Stramenopiles</taxon>
        <taxon>Oomycota</taxon>
        <taxon>Peronosporomycetes</taxon>
        <taxon>Peronosporales</taxon>
        <taxon>Peronosporaceae</taxon>
        <taxon>Peronosclerospora</taxon>
    </lineage>
</organism>
<evidence type="ECO:0000313" key="2">
    <source>
        <dbReference type="Proteomes" id="UP001163321"/>
    </source>
</evidence>
<accession>A0ACC0VTS5</accession>